<dbReference type="SMART" id="SM01117">
    <property type="entry name" value="Cyt-b5"/>
    <property type="match status" value="1"/>
</dbReference>
<accession>A0AAE0DPU6</accession>
<feature type="domain" description="Cytochrome b5 heme-binding" evidence="4">
    <location>
        <begin position="97"/>
        <end position="192"/>
    </location>
</feature>
<dbReference type="Gene3D" id="3.10.120.10">
    <property type="entry name" value="Cytochrome b5-like heme/steroid binding domain"/>
    <property type="match status" value="1"/>
</dbReference>
<name>A0AAE0DPU6_9LECA</name>
<dbReference type="InterPro" id="IPR050577">
    <property type="entry name" value="MAPR/NEUFC/NENF-like"/>
</dbReference>
<keyword evidence="3" id="KW-0812">Transmembrane</keyword>
<dbReference type="GO" id="GO:0012505">
    <property type="term" value="C:endomembrane system"/>
    <property type="evidence" value="ECO:0007669"/>
    <property type="project" value="TreeGrafter"/>
</dbReference>
<evidence type="ECO:0000259" key="4">
    <source>
        <dbReference type="SMART" id="SM01117"/>
    </source>
</evidence>
<protein>
    <recommendedName>
        <fullName evidence="4">Cytochrome b5 heme-binding domain-containing protein</fullName>
    </recommendedName>
</protein>
<dbReference type="InterPro" id="IPR036400">
    <property type="entry name" value="Cyt_B5-like_heme/steroid_sf"/>
</dbReference>
<evidence type="ECO:0000313" key="6">
    <source>
        <dbReference type="Proteomes" id="UP001276659"/>
    </source>
</evidence>
<dbReference type="AlphaFoldDB" id="A0AAE0DPU6"/>
<gene>
    <name evidence="5" type="ORF">OEA41_000495</name>
</gene>
<dbReference type="EMBL" id="JASNWA010000003">
    <property type="protein sequence ID" value="KAK3178360.1"/>
    <property type="molecule type" value="Genomic_DNA"/>
</dbReference>
<evidence type="ECO:0000256" key="1">
    <source>
        <dbReference type="ARBA" id="ARBA00038357"/>
    </source>
</evidence>
<feature type="compositionally biased region" description="Polar residues" evidence="2">
    <location>
        <begin position="1"/>
        <end position="18"/>
    </location>
</feature>
<sequence length="263" mass="29268">MAPSNLRSRANVTANNQHDSPKSSTEKPSSASKLTADEDEGPSRLFVVDILRVLAGLILLSITLSYFITGNSITWGYRPAFTRPARIKAWLRGPLNLTDAQLSLYNGTDPNLPILLAVNGTIYDVSAAPHYYGPGGMYGFFSGRDATRAFVTGCFDTDLNGDLRGVEEMFMSEDLSSGAEFTREEKRERKLRKERERRLAKKQVEETVRGWERMFDGGKDGKYFKVGKVWRGEGSGWEGWGEVKELCEKARAGRPGRTAEEVA</sequence>
<reference evidence="5" key="1">
    <citation type="submission" date="2022-11" db="EMBL/GenBank/DDBJ databases">
        <title>Chromosomal genome sequence assembly and mating type (MAT) locus characterization of the leprose asexual lichenized fungus Lepraria neglecta (Nyl.) Erichsen.</title>
        <authorList>
            <person name="Allen J.L."/>
            <person name="Pfeffer B."/>
        </authorList>
    </citation>
    <scope>NUCLEOTIDE SEQUENCE</scope>
    <source>
        <strain evidence="5">Allen 5258</strain>
    </source>
</reference>
<organism evidence="5 6">
    <name type="scientific">Lepraria neglecta</name>
    <dbReference type="NCBI Taxonomy" id="209136"/>
    <lineage>
        <taxon>Eukaryota</taxon>
        <taxon>Fungi</taxon>
        <taxon>Dikarya</taxon>
        <taxon>Ascomycota</taxon>
        <taxon>Pezizomycotina</taxon>
        <taxon>Lecanoromycetes</taxon>
        <taxon>OSLEUM clade</taxon>
        <taxon>Lecanoromycetidae</taxon>
        <taxon>Lecanorales</taxon>
        <taxon>Lecanorineae</taxon>
        <taxon>Stereocaulaceae</taxon>
        <taxon>Lepraria</taxon>
    </lineage>
</organism>
<evidence type="ECO:0000256" key="3">
    <source>
        <dbReference type="SAM" id="Phobius"/>
    </source>
</evidence>
<comment type="similarity">
    <text evidence="1">Belongs to the cytochrome b5 family. MAPR subfamily.</text>
</comment>
<dbReference type="GO" id="GO:0016020">
    <property type="term" value="C:membrane"/>
    <property type="evidence" value="ECO:0007669"/>
    <property type="project" value="TreeGrafter"/>
</dbReference>
<dbReference type="Proteomes" id="UP001276659">
    <property type="component" value="Unassembled WGS sequence"/>
</dbReference>
<comment type="caution">
    <text evidence="5">The sequence shown here is derived from an EMBL/GenBank/DDBJ whole genome shotgun (WGS) entry which is preliminary data.</text>
</comment>
<keyword evidence="6" id="KW-1185">Reference proteome</keyword>
<proteinExistence type="inferred from homology"/>
<dbReference type="FunFam" id="3.10.120.10:FF:000018">
    <property type="entry name" value="Heme/steroid binding domain protein, putative"/>
    <property type="match status" value="1"/>
</dbReference>
<keyword evidence="3" id="KW-0472">Membrane</keyword>
<dbReference type="PANTHER" id="PTHR10281">
    <property type="entry name" value="MEMBRANE-ASSOCIATED PROGESTERONE RECEPTOR COMPONENT-RELATED"/>
    <property type="match status" value="1"/>
</dbReference>
<feature type="transmembrane region" description="Helical" evidence="3">
    <location>
        <begin position="50"/>
        <end position="68"/>
    </location>
</feature>
<evidence type="ECO:0000256" key="2">
    <source>
        <dbReference type="SAM" id="MobiDB-lite"/>
    </source>
</evidence>
<dbReference type="InterPro" id="IPR001199">
    <property type="entry name" value="Cyt_B5-like_heme/steroid-bd"/>
</dbReference>
<evidence type="ECO:0000313" key="5">
    <source>
        <dbReference type="EMBL" id="KAK3178360.1"/>
    </source>
</evidence>
<dbReference type="Pfam" id="PF00173">
    <property type="entry name" value="Cyt-b5"/>
    <property type="match status" value="1"/>
</dbReference>
<dbReference type="PANTHER" id="PTHR10281:SF76">
    <property type="entry name" value="CALCUTTA CUP-RELATED"/>
    <property type="match status" value="1"/>
</dbReference>
<dbReference type="SUPFAM" id="SSF55856">
    <property type="entry name" value="Cytochrome b5-like heme/steroid binding domain"/>
    <property type="match status" value="1"/>
</dbReference>
<keyword evidence="3" id="KW-1133">Transmembrane helix</keyword>
<feature type="region of interest" description="Disordered" evidence="2">
    <location>
        <begin position="1"/>
        <end position="37"/>
    </location>
</feature>